<evidence type="ECO:0000256" key="1">
    <source>
        <dbReference type="ARBA" id="ARBA00022598"/>
    </source>
</evidence>
<sequence>MESSNNEIDFRKIGLKVGLEIHQQLKTERKLFCNCPISSEEGREELFERSLRPTTSEFGEVDIAAYFEWKKGRRYRYHAPHPSSCLVEADEEPPHEINREALEVVIGISKALGSIPVDEVHVMRKIVIDGSNTSGFQRTMLVSIGGRIEVEGKSYRIQTICLEEDAARKGEDEGNISHYIIDRLGIPLIEIATAPDIETPEEAQKVALYIGQLLRLSGKVKRGIGTIRQDLNISIEGGEKVEIKGVQELKILAKTVELEAMRQLRLLEIREELKKRGLSEQDVKLSPIDVTDILKRSQSKIVRANLSKPKGKALAQILHRFKGILGTEIQPNRRFGTELADYARFYGDVRGLFHSDELPNYGISKEEVEMIYNALGADREKDAFVLIVDEESKALKSMEAVINRVKYAFKGIPKETRVAMPDGTTKFLRPQPGAARMYPETDIPPIIITEEIMKSSEKYTPQTPEKKKEYYIKELGLSRALAEQMVMNESFDFFDELVEEFKGSIEPTTIASIMLVTMPALKREGLNVELIPERSIREIFSLFARRMITREGIEELLKQLSKKPEEKPEKIAKELGLLSLGEEEVRKIIEKVVEENMNVIREKGEKAEGILMGKAMQILRGKAPGSLVSKLIREKLSEILSKS</sequence>
<reference evidence="8" key="1">
    <citation type="journal article" date="2020" name="mSystems">
        <title>Genome- and Community-Level Interaction Insights into Carbon Utilization and Element Cycling Functions of Hydrothermarchaeota in Hydrothermal Sediment.</title>
        <authorList>
            <person name="Zhou Z."/>
            <person name="Liu Y."/>
            <person name="Xu W."/>
            <person name="Pan J."/>
            <person name="Luo Z.H."/>
            <person name="Li M."/>
        </authorList>
    </citation>
    <scope>NUCLEOTIDE SEQUENCE [LARGE SCALE GENOMIC DNA]</scope>
    <source>
        <strain evidence="8">SpSt-1261</strain>
    </source>
</reference>
<evidence type="ECO:0000256" key="2">
    <source>
        <dbReference type="ARBA" id="ARBA00022741"/>
    </source>
</evidence>
<dbReference type="PANTHER" id="PTHR11659:SF2">
    <property type="entry name" value="GLUTAMYL-TRNA(GLN) AMIDOTRANSFERASE SUBUNIT E"/>
    <property type="match status" value="1"/>
</dbReference>
<dbReference type="NCBIfam" id="NF003107">
    <property type="entry name" value="PRK04028.1"/>
    <property type="match status" value="1"/>
</dbReference>
<dbReference type="Gene3D" id="1.10.150.380">
    <property type="entry name" value="GatB domain, N-terminal subdomain"/>
    <property type="match status" value="1"/>
</dbReference>
<evidence type="ECO:0000256" key="4">
    <source>
        <dbReference type="ARBA" id="ARBA00022917"/>
    </source>
</evidence>
<dbReference type="InterPro" id="IPR014746">
    <property type="entry name" value="Gln_synth/guanido_kin_cat_dom"/>
</dbReference>
<dbReference type="InterPro" id="IPR003789">
    <property type="entry name" value="Asn/Gln_tRNA_amidoTrase-B-like"/>
</dbReference>
<dbReference type="SUPFAM" id="SSF55261">
    <property type="entry name" value="GAD domain-like"/>
    <property type="match status" value="1"/>
</dbReference>
<proteinExistence type="inferred from homology"/>
<dbReference type="GO" id="GO:0005737">
    <property type="term" value="C:cytoplasm"/>
    <property type="evidence" value="ECO:0007669"/>
    <property type="project" value="InterPro"/>
</dbReference>
<comment type="similarity">
    <text evidence="6">Belongs to the GatB/GatE family. GatE subfamily.</text>
</comment>
<dbReference type="SMART" id="SM00845">
    <property type="entry name" value="GatB_Yqey"/>
    <property type="match status" value="1"/>
</dbReference>
<dbReference type="SUPFAM" id="SSF55931">
    <property type="entry name" value="Glutamine synthetase/guanido kinase"/>
    <property type="match status" value="1"/>
</dbReference>
<protein>
    <recommendedName>
        <fullName evidence="6">Glutamyl-tRNA(Gln) amidotransferase subunit E</fullName>
        <shortName evidence="6">Glu-ADT subunit E</shortName>
        <ecNumber evidence="6">6.3.5.-</ecNumber>
    </recommendedName>
</protein>
<keyword evidence="4 6" id="KW-0648">Protein biosynthesis</keyword>
<evidence type="ECO:0000256" key="5">
    <source>
        <dbReference type="ARBA" id="ARBA00047913"/>
    </source>
</evidence>
<evidence type="ECO:0000259" key="7">
    <source>
        <dbReference type="SMART" id="SM00845"/>
    </source>
</evidence>
<keyword evidence="3 6" id="KW-0067">ATP-binding</keyword>
<dbReference type="GO" id="GO:0006412">
    <property type="term" value="P:translation"/>
    <property type="evidence" value="ECO:0007669"/>
    <property type="project" value="UniProtKB-UniRule"/>
</dbReference>
<dbReference type="PANTHER" id="PTHR11659">
    <property type="entry name" value="GLUTAMYL-TRNA GLN AMIDOTRANSFERASE SUBUNIT B MITOCHONDRIAL AND PROKARYOTIC PET112-RELATED"/>
    <property type="match status" value="1"/>
</dbReference>
<dbReference type="InterPro" id="IPR029351">
    <property type="entry name" value="GAD_dom"/>
</dbReference>
<comment type="caution">
    <text evidence="8">The sequence shown here is derived from an EMBL/GenBank/DDBJ whole genome shotgun (WGS) entry which is preliminary data.</text>
</comment>
<dbReference type="GO" id="GO:0004812">
    <property type="term" value="F:aminoacyl-tRNA ligase activity"/>
    <property type="evidence" value="ECO:0007669"/>
    <property type="project" value="InterPro"/>
</dbReference>
<dbReference type="RefSeq" id="WP_272985220.1">
    <property type="nucleotide sequence ID" value="NZ_DSFH01000039.1"/>
</dbReference>
<comment type="catalytic activity">
    <reaction evidence="5 6">
        <text>L-glutamyl-tRNA(Gln) + L-glutamine + ATP + H2O = L-glutaminyl-tRNA(Gln) + L-glutamate + ADP + phosphate + H(+)</text>
        <dbReference type="Rhea" id="RHEA:17521"/>
        <dbReference type="Rhea" id="RHEA-COMP:9681"/>
        <dbReference type="Rhea" id="RHEA-COMP:9684"/>
        <dbReference type="ChEBI" id="CHEBI:15377"/>
        <dbReference type="ChEBI" id="CHEBI:15378"/>
        <dbReference type="ChEBI" id="CHEBI:29985"/>
        <dbReference type="ChEBI" id="CHEBI:30616"/>
        <dbReference type="ChEBI" id="CHEBI:43474"/>
        <dbReference type="ChEBI" id="CHEBI:58359"/>
        <dbReference type="ChEBI" id="CHEBI:78520"/>
        <dbReference type="ChEBI" id="CHEBI:78521"/>
        <dbReference type="ChEBI" id="CHEBI:456216"/>
    </reaction>
</comment>
<feature type="domain" description="Asn/Gln amidotransferase" evidence="7">
    <location>
        <begin position="492"/>
        <end position="636"/>
    </location>
</feature>
<dbReference type="InterPro" id="IPR017958">
    <property type="entry name" value="Gln-tRNA_amidoTrfase_suB_CS"/>
</dbReference>
<dbReference type="Gene3D" id="1.10.10.410">
    <property type="match status" value="1"/>
</dbReference>
<dbReference type="GO" id="GO:0050567">
    <property type="term" value="F:glutaminyl-tRNA synthase (glutamine-hydrolyzing) activity"/>
    <property type="evidence" value="ECO:0007669"/>
    <property type="project" value="UniProtKB-UniRule"/>
</dbReference>
<comment type="subunit">
    <text evidence="6">Heterodimer of GatD and GatE.</text>
</comment>
<dbReference type="InterPro" id="IPR004414">
    <property type="entry name" value="GatE"/>
</dbReference>
<dbReference type="SUPFAM" id="SSF89095">
    <property type="entry name" value="GatB/YqeY motif"/>
    <property type="match status" value="1"/>
</dbReference>
<dbReference type="Pfam" id="PF02934">
    <property type="entry name" value="GatB_N"/>
    <property type="match status" value="1"/>
</dbReference>
<dbReference type="InterPro" id="IPR006075">
    <property type="entry name" value="Asn/Gln-tRNA_Trfase_suB/E_cat"/>
</dbReference>
<organism evidence="8">
    <name type="scientific">Fervidicoccus fontis</name>
    <dbReference type="NCBI Taxonomy" id="683846"/>
    <lineage>
        <taxon>Archaea</taxon>
        <taxon>Thermoproteota</taxon>
        <taxon>Thermoprotei</taxon>
        <taxon>Fervidicoccales</taxon>
        <taxon>Fervidicoccaceae</taxon>
        <taxon>Fervidicoccus</taxon>
    </lineage>
</organism>
<dbReference type="Pfam" id="PF02938">
    <property type="entry name" value="GAD"/>
    <property type="match status" value="1"/>
</dbReference>
<dbReference type="NCBIfam" id="TIGR00134">
    <property type="entry name" value="gatE_arch"/>
    <property type="match status" value="1"/>
</dbReference>
<dbReference type="InterPro" id="IPR018027">
    <property type="entry name" value="Asn/Gln_amidotransferase"/>
</dbReference>
<keyword evidence="1 6" id="KW-0436">Ligase</keyword>
<keyword evidence="2 6" id="KW-0547">Nucleotide-binding</keyword>
<dbReference type="Pfam" id="PF02637">
    <property type="entry name" value="GatB_Yqey"/>
    <property type="match status" value="1"/>
</dbReference>
<dbReference type="HAMAP" id="MF_00588">
    <property type="entry name" value="GatE"/>
    <property type="match status" value="1"/>
</dbReference>
<dbReference type="EMBL" id="DSFH01000039">
    <property type="protein sequence ID" value="HEW63903.1"/>
    <property type="molecule type" value="Genomic_DNA"/>
</dbReference>
<evidence type="ECO:0000256" key="3">
    <source>
        <dbReference type="ARBA" id="ARBA00022840"/>
    </source>
</evidence>
<dbReference type="GO" id="GO:0070681">
    <property type="term" value="P:glutaminyl-tRNAGln biosynthesis via transamidation"/>
    <property type="evidence" value="ECO:0007669"/>
    <property type="project" value="TreeGrafter"/>
</dbReference>
<dbReference type="EC" id="6.3.5.-" evidence="6"/>
<dbReference type="InterPro" id="IPR004115">
    <property type="entry name" value="GAD-like_sf"/>
</dbReference>
<dbReference type="InterPro" id="IPR017959">
    <property type="entry name" value="Asn/Gln-tRNA_amidoTrfase_suB/E"/>
</dbReference>
<dbReference type="Gene3D" id="3.30.1360.30">
    <property type="entry name" value="GAD-like domain"/>
    <property type="match status" value="1"/>
</dbReference>
<dbReference type="AlphaFoldDB" id="A0A7C2VIX4"/>
<gene>
    <name evidence="6 8" type="primary">gatE</name>
    <name evidence="8" type="ORF">ENO39_02445</name>
</gene>
<accession>A0A7C2VIX4</accession>
<evidence type="ECO:0000313" key="8">
    <source>
        <dbReference type="EMBL" id="HEW63903.1"/>
    </source>
</evidence>
<evidence type="ECO:0000256" key="6">
    <source>
        <dbReference type="HAMAP-Rule" id="MF_00588"/>
    </source>
</evidence>
<dbReference type="InterPro" id="IPR023168">
    <property type="entry name" value="GatB_Yqey_C_2"/>
</dbReference>
<name>A0A7C2VIX4_9CREN</name>
<dbReference type="Proteomes" id="UP000886076">
    <property type="component" value="Unassembled WGS sequence"/>
</dbReference>
<dbReference type="InterPro" id="IPR042114">
    <property type="entry name" value="GatB_C_1"/>
</dbReference>
<comment type="function">
    <text evidence="6">Allows the formation of correctly charged Gln-tRNA(Gln) through the transamidation of misacylated Glu-tRNA(Gln) in organisms which lack glutaminyl-tRNA synthetase. The reaction takes place in the presence of glutamine and ATP through an activated gamma-phospho-Glu-tRNA(Gln). The GatDE system is specific for glutamate and does not act on aspartate.</text>
</comment>
<dbReference type="GO" id="GO:0005524">
    <property type="term" value="F:ATP binding"/>
    <property type="evidence" value="ECO:0007669"/>
    <property type="project" value="UniProtKB-KW"/>
</dbReference>
<dbReference type="PROSITE" id="PS01234">
    <property type="entry name" value="GATB"/>
    <property type="match status" value="1"/>
</dbReference>